<dbReference type="SMART" id="SM00184">
    <property type="entry name" value="RING"/>
    <property type="match status" value="1"/>
</dbReference>
<organism evidence="12 13">
    <name type="scientific">Ceraceosorus guamensis</name>
    <dbReference type="NCBI Taxonomy" id="1522189"/>
    <lineage>
        <taxon>Eukaryota</taxon>
        <taxon>Fungi</taxon>
        <taxon>Dikarya</taxon>
        <taxon>Basidiomycota</taxon>
        <taxon>Ustilaginomycotina</taxon>
        <taxon>Exobasidiomycetes</taxon>
        <taxon>Ceraceosorales</taxon>
        <taxon>Ceraceosoraceae</taxon>
        <taxon>Ceraceosorus</taxon>
    </lineage>
</organism>
<dbReference type="Pfam" id="PF13445">
    <property type="entry name" value="zf-RING_UBOX"/>
    <property type="match status" value="1"/>
</dbReference>
<protein>
    <recommendedName>
        <fullName evidence="8">GID complex catalytic subunit 2</fullName>
    </recommendedName>
    <alternativeName>
        <fullName evidence="7">Glucose-induced degradation protein 2</fullName>
    </alternativeName>
</protein>
<keyword evidence="2" id="KW-0963">Cytoplasm</keyword>
<dbReference type="GO" id="GO:0008270">
    <property type="term" value="F:zinc ion binding"/>
    <property type="evidence" value="ECO:0007669"/>
    <property type="project" value="UniProtKB-KW"/>
</dbReference>
<evidence type="ECO:0000256" key="4">
    <source>
        <dbReference type="ARBA" id="ARBA00022771"/>
    </source>
</evidence>
<dbReference type="PANTHER" id="PTHR12170:SF3">
    <property type="entry name" value="GH10162P"/>
    <property type="match status" value="1"/>
</dbReference>
<dbReference type="CDD" id="cd16652">
    <property type="entry name" value="dRING_Rmd5p-like"/>
    <property type="match status" value="1"/>
</dbReference>
<evidence type="ECO:0000256" key="9">
    <source>
        <dbReference type="PROSITE-ProRule" id="PRU01215"/>
    </source>
</evidence>
<evidence type="ECO:0000256" key="10">
    <source>
        <dbReference type="SAM" id="MobiDB-lite"/>
    </source>
</evidence>
<dbReference type="OrthoDB" id="1933281at2759"/>
<comment type="similarity">
    <text evidence="6">Belongs to the RMD5/GID2 family.</text>
</comment>
<evidence type="ECO:0000256" key="2">
    <source>
        <dbReference type="ARBA" id="ARBA00022490"/>
    </source>
</evidence>
<keyword evidence="13" id="KW-1185">Reference proteome</keyword>
<dbReference type="PROSITE" id="PS51867">
    <property type="entry name" value="ZF_RING_GID"/>
    <property type="match status" value="1"/>
</dbReference>
<feature type="region of interest" description="Disordered" evidence="10">
    <location>
        <begin position="198"/>
        <end position="259"/>
    </location>
</feature>
<reference evidence="12 13" key="1">
    <citation type="journal article" date="2018" name="Mol. Biol. Evol.">
        <title>Broad Genomic Sampling Reveals a Smut Pathogenic Ancestry of the Fungal Clade Ustilaginomycotina.</title>
        <authorList>
            <person name="Kijpornyongpan T."/>
            <person name="Mondo S.J."/>
            <person name="Barry K."/>
            <person name="Sandor L."/>
            <person name="Lee J."/>
            <person name="Lipzen A."/>
            <person name="Pangilinan J."/>
            <person name="LaButti K."/>
            <person name="Hainaut M."/>
            <person name="Henrissat B."/>
            <person name="Grigoriev I.V."/>
            <person name="Spatafora J.W."/>
            <person name="Aime M.C."/>
        </authorList>
    </citation>
    <scope>NUCLEOTIDE SEQUENCE [LARGE SCALE GENOMIC DNA]</scope>
    <source>
        <strain evidence="12 13">MCA 4658</strain>
    </source>
</reference>
<dbReference type="InParanoid" id="A0A316W5W5"/>
<feature type="domain" description="RING-Gid-type" evidence="11">
    <location>
        <begin position="425"/>
        <end position="467"/>
    </location>
</feature>
<evidence type="ECO:0000313" key="13">
    <source>
        <dbReference type="Proteomes" id="UP000245783"/>
    </source>
</evidence>
<dbReference type="FunFam" id="3.30.40.10:FF:000143">
    <property type="entry name" value="Regulator of gluconeogenesis Rmd5"/>
    <property type="match status" value="1"/>
</dbReference>
<proteinExistence type="inferred from homology"/>
<dbReference type="InterPro" id="IPR044063">
    <property type="entry name" value="ZF_RING_GID"/>
</dbReference>
<keyword evidence="5" id="KW-0862">Zinc</keyword>
<evidence type="ECO:0000256" key="1">
    <source>
        <dbReference type="ARBA" id="ARBA00004496"/>
    </source>
</evidence>
<keyword evidence="3" id="KW-0479">Metal-binding</keyword>
<dbReference type="Gene3D" id="3.30.40.10">
    <property type="entry name" value="Zinc/RING finger domain, C3HC4 (zinc finger)"/>
    <property type="match status" value="1"/>
</dbReference>
<evidence type="ECO:0000256" key="8">
    <source>
        <dbReference type="ARBA" id="ARBA00080744"/>
    </source>
</evidence>
<evidence type="ECO:0000256" key="7">
    <source>
        <dbReference type="ARBA" id="ARBA00075398"/>
    </source>
</evidence>
<dbReference type="InterPro" id="IPR045098">
    <property type="entry name" value="Fyv10_fam"/>
</dbReference>
<dbReference type="InterPro" id="IPR006594">
    <property type="entry name" value="LisH"/>
</dbReference>
<dbReference type="GO" id="GO:0043161">
    <property type="term" value="P:proteasome-mediated ubiquitin-dependent protein catabolic process"/>
    <property type="evidence" value="ECO:0007669"/>
    <property type="project" value="InterPro"/>
</dbReference>
<dbReference type="InterPro" id="IPR024964">
    <property type="entry name" value="CTLH/CRA"/>
</dbReference>
<evidence type="ECO:0000256" key="3">
    <source>
        <dbReference type="ARBA" id="ARBA00022723"/>
    </source>
</evidence>
<feature type="zinc finger region" description="RING-Gid-type" evidence="9">
    <location>
        <begin position="425"/>
        <end position="467"/>
    </location>
</feature>
<dbReference type="EMBL" id="KZ819356">
    <property type="protein sequence ID" value="PWN45259.1"/>
    <property type="molecule type" value="Genomic_DNA"/>
</dbReference>
<dbReference type="GO" id="GO:0005634">
    <property type="term" value="C:nucleus"/>
    <property type="evidence" value="ECO:0007669"/>
    <property type="project" value="TreeGrafter"/>
</dbReference>
<keyword evidence="4 9" id="KW-0863">Zinc-finger</keyword>
<name>A0A316W5W5_9BASI</name>
<feature type="compositionally biased region" description="Basic and acidic residues" evidence="10">
    <location>
        <begin position="216"/>
        <end position="232"/>
    </location>
</feature>
<sequence>MDSLLSDLSKLSARAPSLYNSTVPSSFASNLDAFITQLETERASSSPNLPLLADAFASLQSSSSTRVKEYYNALARLGKALDKKFPSSLSGIADPNLFSSPASKYALDSTVALHLMRAGEWEAAETLQKEAGIPHPSPHVNFKELTMVLEALHAERPGLAIEWATTNSKWLAARGSPLEFVLHRSVFLRLATGRLEHPDETSARGRALHRNGNIRLHVDGTDGDATMEHWTDAPEEGGGASEDGHSNEAHSTYHDAHPTMSMSGVINQHGFGDGRAEPNPNPMLSQLNAMKYGNTVFPKFMHTHLVEVEKLYTFLVFLQPHASDLSDQVLFTSMPLQYRHFLDNNTMHGPLLAPLFEAEWCARKGVAKEAPLKLAVEVGAGGALNRIAKVRAVMKQSGNEWSQADELPVEIPLPPHLRFHSTFACPVSKEQGTDENPPMMMTCGHVVCLESLSKIGKGSGRVKCPYCPTESRIGEAHRVYF</sequence>
<dbReference type="GeneID" id="37034902"/>
<evidence type="ECO:0000313" key="12">
    <source>
        <dbReference type="EMBL" id="PWN45259.1"/>
    </source>
</evidence>
<dbReference type="InterPro" id="IPR037683">
    <property type="entry name" value="Rmd5_dRing"/>
</dbReference>
<dbReference type="InterPro" id="IPR001841">
    <property type="entry name" value="Znf_RING"/>
</dbReference>
<comment type="subcellular location">
    <subcellularLocation>
        <location evidence="1">Cytoplasm</location>
    </subcellularLocation>
</comment>
<dbReference type="PANTHER" id="PTHR12170">
    <property type="entry name" value="MACROPHAGE ERYTHROBLAST ATTACHER-RELATED"/>
    <property type="match status" value="1"/>
</dbReference>
<dbReference type="InterPro" id="IPR013083">
    <property type="entry name" value="Znf_RING/FYVE/PHD"/>
</dbReference>
<evidence type="ECO:0000259" key="11">
    <source>
        <dbReference type="PROSITE" id="PS51867"/>
    </source>
</evidence>
<evidence type="ECO:0000256" key="5">
    <source>
        <dbReference type="ARBA" id="ARBA00022833"/>
    </source>
</evidence>
<dbReference type="AlphaFoldDB" id="A0A316W5W5"/>
<dbReference type="GO" id="GO:0061630">
    <property type="term" value="F:ubiquitin protein ligase activity"/>
    <property type="evidence" value="ECO:0007669"/>
    <property type="project" value="InterPro"/>
</dbReference>
<dbReference type="STRING" id="1522189.A0A316W5W5"/>
<evidence type="ECO:0000256" key="6">
    <source>
        <dbReference type="ARBA" id="ARBA00061136"/>
    </source>
</evidence>
<dbReference type="PROSITE" id="PS50896">
    <property type="entry name" value="LISH"/>
    <property type="match status" value="1"/>
</dbReference>
<dbReference type="RefSeq" id="XP_025372419.1">
    <property type="nucleotide sequence ID" value="XM_025513032.1"/>
</dbReference>
<dbReference type="GO" id="GO:0034657">
    <property type="term" value="C:GID complex"/>
    <property type="evidence" value="ECO:0007669"/>
    <property type="project" value="TreeGrafter"/>
</dbReference>
<dbReference type="FunCoup" id="A0A316W5W5">
    <property type="interactions" value="307"/>
</dbReference>
<dbReference type="GO" id="GO:0005737">
    <property type="term" value="C:cytoplasm"/>
    <property type="evidence" value="ECO:0007669"/>
    <property type="project" value="UniProtKB-SubCell"/>
</dbReference>
<gene>
    <name evidence="12" type="ORF">IE81DRAFT_320441</name>
</gene>
<accession>A0A316W5W5</accession>
<dbReference type="InterPro" id="IPR027370">
    <property type="entry name" value="Znf-RING_euk"/>
</dbReference>
<feature type="compositionally biased region" description="Basic and acidic residues" evidence="10">
    <location>
        <begin position="242"/>
        <end position="257"/>
    </location>
</feature>
<dbReference type="Proteomes" id="UP000245783">
    <property type="component" value="Unassembled WGS sequence"/>
</dbReference>
<dbReference type="Pfam" id="PF10607">
    <property type="entry name" value="CTLH"/>
    <property type="match status" value="1"/>
</dbReference>
<dbReference type="SUPFAM" id="SSF57850">
    <property type="entry name" value="RING/U-box"/>
    <property type="match status" value="1"/>
</dbReference>